<evidence type="ECO:0000256" key="2">
    <source>
        <dbReference type="ARBA" id="ARBA00022603"/>
    </source>
</evidence>
<dbReference type="AlphaFoldDB" id="A0A5M8AQI1"/>
<keyword evidence="4" id="KW-0949">S-adenosyl-L-methionine</keyword>
<reference evidence="5 6" key="1">
    <citation type="submission" date="2019-09" db="EMBL/GenBank/DDBJ databases">
        <title>Isolation of a novel species in the genus Cupriavidus from patients with sepsis using whole genome sequencing.</title>
        <authorList>
            <person name="Kweon O.J."/>
            <person name="Lee M.-K."/>
        </authorList>
    </citation>
    <scope>NUCLEOTIDE SEQUENCE [LARGE SCALE GENOMIC DNA]</scope>
    <source>
        <strain evidence="5 6">MKL-01</strain>
    </source>
</reference>
<dbReference type="GO" id="GO:0032259">
    <property type="term" value="P:methylation"/>
    <property type="evidence" value="ECO:0007669"/>
    <property type="project" value="UniProtKB-KW"/>
</dbReference>
<comment type="function">
    <text evidence="4">Exhibits S-adenosyl-L-methionine-dependent methyltransferase activity.</text>
</comment>
<dbReference type="SUPFAM" id="SSF53335">
    <property type="entry name" value="S-adenosyl-L-methionine-dependent methyltransferases"/>
    <property type="match status" value="1"/>
</dbReference>
<evidence type="ECO:0000256" key="4">
    <source>
        <dbReference type="RuleBase" id="RU362030"/>
    </source>
</evidence>
<dbReference type="InterPro" id="IPR011610">
    <property type="entry name" value="SAM_mthyl_Trfase_ML2640-like"/>
</dbReference>
<name>A0A5M8AQI1_9BURK</name>
<keyword evidence="6" id="KW-1185">Reference proteome</keyword>
<dbReference type="InterPro" id="IPR029063">
    <property type="entry name" value="SAM-dependent_MTases_sf"/>
</dbReference>
<dbReference type="PANTHER" id="PTHR43619:SF2">
    <property type="entry name" value="S-ADENOSYL-L-METHIONINE-DEPENDENT METHYLTRANSFERASES SUPERFAMILY PROTEIN"/>
    <property type="match status" value="1"/>
</dbReference>
<sequence>MSHTDTTALAQGRPSTTALMMAIARAVHQLLDDPLVLPDPIALPILGPELERAVRDDPYRHNDPMARPMRAAVVARAMVADAELAEAVRAGVRQCVVLGAGLDTLAWRVPAADDGMRVFEVDHPATQAWKRDLMRQAGLSMPDGVTAVPADLQHASLQGVLERAGFRRDRPACFVWLGVTPYLTDSAIESTLRHVASLPAGTRIVFDYRVDAGVLPPFERVMAAHMAEQVAALGEPWLSEFVPEQLVQRLTAMGFTEVTDLDAPALNARYFPRRKDGLQTAGGGLRVLCASVGEAR</sequence>
<dbReference type="PANTHER" id="PTHR43619">
    <property type="entry name" value="S-ADENOSYL-L-METHIONINE-DEPENDENT METHYLTRANSFERASE YKTD-RELATED"/>
    <property type="match status" value="1"/>
</dbReference>
<evidence type="ECO:0000256" key="3">
    <source>
        <dbReference type="ARBA" id="ARBA00022679"/>
    </source>
</evidence>
<comment type="caution">
    <text evidence="5">The sequence shown here is derived from an EMBL/GenBank/DDBJ whole genome shotgun (WGS) entry which is preliminary data.</text>
</comment>
<proteinExistence type="inferred from homology"/>
<protein>
    <recommendedName>
        <fullName evidence="4">S-adenosyl-L-methionine-dependent methyltransferase</fullName>
        <ecNumber evidence="4">2.1.1.-</ecNumber>
    </recommendedName>
</protein>
<dbReference type="GO" id="GO:0008168">
    <property type="term" value="F:methyltransferase activity"/>
    <property type="evidence" value="ECO:0007669"/>
    <property type="project" value="UniProtKB-UniRule"/>
</dbReference>
<dbReference type="Proteomes" id="UP000324324">
    <property type="component" value="Unassembled WGS sequence"/>
</dbReference>
<evidence type="ECO:0000313" key="5">
    <source>
        <dbReference type="EMBL" id="KAA6126207.1"/>
    </source>
</evidence>
<evidence type="ECO:0000256" key="1">
    <source>
        <dbReference type="ARBA" id="ARBA00008138"/>
    </source>
</evidence>
<dbReference type="EC" id="2.1.1.-" evidence="4"/>
<dbReference type="InterPro" id="IPR007213">
    <property type="entry name" value="Ppm1/Ppm2/Tcmp"/>
</dbReference>
<organism evidence="5 6">
    <name type="scientific">Cupriavidus cauae</name>
    <dbReference type="NCBI Taxonomy" id="2608999"/>
    <lineage>
        <taxon>Bacteria</taxon>
        <taxon>Pseudomonadati</taxon>
        <taxon>Pseudomonadota</taxon>
        <taxon>Betaproteobacteria</taxon>
        <taxon>Burkholderiales</taxon>
        <taxon>Burkholderiaceae</taxon>
        <taxon>Cupriavidus</taxon>
    </lineage>
</organism>
<gene>
    <name evidence="5" type="ORF">F1599_09550</name>
</gene>
<accession>A0A5M8AQI1</accession>
<keyword evidence="2 4" id="KW-0489">Methyltransferase</keyword>
<comment type="similarity">
    <text evidence="1 4">Belongs to the UPF0677 family.</text>
</comment>
<dbReference type="EMBL" id="VWRN01000027">
    <property type="protein sequence ID" value="KAA6126207.1"/>
    <property type="molecule type" value="Genomic_DNA"/>
</dbReference>
<keyword evidence="3 5" id="KW-0808">Transferase</keyword>
<dbReference type="Pfam" id="PF04072">
    <property type="entry name" value="LCM"/>
    <property type="match status" value="1"/>
</dbReference>
<dbReference type="Gene3D" id="3.40.50.150">
    <property type="entry name" value="Vaccinia Virus protein VP39"/>
    <property type="match status" value="1"/>
</dbReference>
<evidence type="ECO:0000313" key="6">
    <source>
        <dbReference type="Proteomes" id="UP000324324"/>
    </source>
</evidence>
<dbReference type="NCBIfam" id="TIGR00027">
    <property type="entry name" value="mthyl_TIGR00027"/>
    <property type="match status" value="1"/>
</dbReference>
<dbReference type="RefSeq" id="WP_150082872.1">
    <property type="nucleotide sequence ID" value="NZ_VWRN01000027.1"/>
</dbReference>